<comment type="caution">
    <text evidence="9">The sequence shown here is derived from an EMBL/GenBank/DDBJ whole genome shotgun (WGS) entry which is preliminary data.</text>
</comment>
<dbReference type="PROSITE" id="PS00395">
    <property type="entry name" value="ALANINE_RACEMASE"/>
    <property type="match status" value="1"/>
</dbReference>
<keyword evidence="10" id="KW-1185">Reference proteome</keyword>
<dbReference type="UniPathway" id="UPA00042">
    <property type="reaction ID" value="UER00497"/>
</dbReference>
<evidence type="ECO:0000313" key="9">
    <source>
        <dbReference type="EMBL" id="TYO94949.1"/>
    </source>
</evidence>
<dbReference type="PANTHER" id="PTHR30511">
    <property type="entry name" value="ALANINE RACEMASE"/>
    <property type="match status" value="1"/>
</dbReference>
<dbReference type="NCBIfam" id="TIGR00492">
    <property type="entry name" value="alr"/>
    <property type="match status" value="1"/>
</dbReference>
<dbReference type="SMART" id="SM01005">
    <property type="entry name" value="Ala_racemase_C"/>
    <property type="match status" value="1"/>
</dbReference>
<proteinExistence type="inferred from homology"/>
<feature type="active site" description="Proton acceptor; specific for L-alanine" evidence="5">
    <location>
        <position position="267"/>
    </location>
</feature>
<feature type="active site" description="Proton acceptor; specific for D-alanine" evidence="5">
    <location>
        <position position="38"/>
    </location>
</feature>
<comment type="similarity">
    <text evidence="5">Belongs to the alanine racemase family.</text>
</comment>
<dbReference type="Pfam" id="PF01168">
    <property type="entry name" value="Ala_racemase_N"/>
    <property type="match status" value="1"/>
</dbReference>
<dbReference type="PANTHER" id="PTHR30511:SF0">
    <property type="entry name" value="ALANINE RACEMASE, CATABOLIC-RELATED"/>
    <property type="match status" value="1"/>
</dbReference>
<feature type="binding site" evidence="5 7">
    <location>
        <position position="315"/>
    </location>
    <ligand>
        <name>substrate</name>
    </ligand>
</feature>
<dbReference type="SUPFAM" id="SSF51419">
    <property type="entry name" value="PLP-binding barrel"/>
    <property type="match status" value="1"/>
</dbReference>
<comment type="function">
    <text evidence="5">Catalyzes the interconversion of L-alanine and D-alanine. May also act on other amino acids.</text>
</comment>
<keyword evidence="4 5" id="KW-0413">Isomerase</keyword>
<keyword evidence="3 5" id="KW-0663">Pyridoxal phosphate</keyword>
<dbReference type="GO" id="GO:0009252">
    <property type="term" value="P:peptidoglycan biosynthetic process"/>
    <property type="evidence" value="ECO:0007669"/>
    <property type="project" value="TreeGrafter"/>
</dbReference>
<dbReference type="GO" id="GO:0030170">
    <property type="term" value="F:pyridoxal phosphate binding"/>
    <property type="evidence" value="ECO:0007669"/>
    <property type="project" value="UniProtKB-UniRule"/>
</dbReference>
<organism evidence="9 10">
    <name type="scientific">Desulfallas thermosapovorans DSM 6562</name>
    <dbReference type="NCBI Taxonomy" id="1121431"/>
    <lineage>
        <taxon>Bacteria</taxon>
        <taxon>Bacillati</taxon>
        <taxon>Bacillota</taxon>
        <taxon>Clostridia</taxon>
        <taxon>Eubacteriales</taxon>
        <taxon>Desulfallaceae</taxon>
        <taxon>Desulfallas</taxon>
    </lineage>
</organism>
<dbReference type="Gene3D" id="2.40.37.10">
    <property type="entry name" value="Lyase, Ornithine Decarboxylase, Chain A, domain 1"/>
    <property type="match status" value="1"/>
</dbReference>
<dbReference type="InterPro" id="IPR001608">
    <property type="entry name" value="Ala_racemase_N"/>
</dbReference>
<comment type="cofactor">
    <cofactor evidence="2 5 6">
        <name>pyridoxal 5'-phosphate</name>
        <dbReference type="ChEBI" id="CHEBI:597326"/>
    </cofactor>
</comment>
<dbReference type="SUPFAM" id="SSF50621">
    <property type="entry name" value="Alanine racemase C-terminal domain-like"/>
    <property type="match status" value="1"/>
</dbReference>
<dbReference type="RefSeq" id="WP_166511971.1">
    <property type="nucleotide sequence ID" value="NZ_VNHM01000010.1"/>
</dbReference>
<dbReference type="Pfam" id="PF00842">
    <property type="entry name" value="Ala_racemase_C"/>
    <property type="match status" value="1"/>
</dbReference>
<dbReference type="InterPro" id="IPR011079">
    <property type="entry name" value="Ala_racemase_C"/>
</dbReference>
<protein>
    <recommendedName>
        <fullName evidence="5">Alanine racemase</fullName>
        <ecNumber evidence="5">5.1.1.1</ecNumber>
    </recommendedName>
</protein>
<dbReference type="Gene3D" id="3.20.20.10">
    <property type="entry name" value="Alanine racemase"/>
    <property type="match status" value="1"/>
</dbReference>
<dbReference type="PRINTS" id="PR00992">
    <property type="entry name" value="ALARACEMASE"/>
</dbReference>
<accession>A0A5S4ZQG8</accession>
<evidence type="ECO:0000256" key="6">
    <source>
        <dbReference type="PIRSR" id="PIRSR600821-50"/>
    </source>
</evidence>
<evidence type="ECO:0000256" key="2">
    <source>
        <dbReference type="ARBA" id="ARBA00001933"/>
    </source>
</evidence>
<dbReference type="HAMAP" id="MF_01201">
    <property type="entry name" value="Ala_racemase"/>
    <property type="match status" value="1"/>
</dbReference>
<dbReference type="FunFam" id="3.20.20.10:FF:000002">
    <property type="entry name" value="Alanine racemase"/>
    <property type="match status" value="1"/>
</dbReference>
<evidence type="ECO:0000313" key="10">
    <source>
        <dbReference type="Proteomes" id="UP000323166"/>
    </source>
</evidence>
<dbReference type="GO" id="GO:0008784">
    <property type="term" value="F:alanine racemase activity"/>
    <property type="evidence" value="ECO:0007669"/>
    <property type="project" value="UniProtKB-UniRule"/>
</dbReference>
<dbReference type="InterPro" id="IPR029066">
    <property type="entry name" value="PLP-binding_barrel"/>
</dbReference>
<dbReference type="Proteomes" id="UP000323166">
    <property type="component" value="Unassembled WGS sequence"/>
</dbReference>
<sequence length="379" mass="41091">MNEHAPVWLDINIGALAHNIKQLKSIISPQTELMAVVKANAYGHGAVEVARTALASGATRLGVARVTEGTELRQAGIEAPVLVLGYTVPEDYPAILNNSLTQTIYDLRTARELSSLASQTGKKALVHIKVDTGMGRLGFFPDNDGLRDIINIARLPHLELEGIFTHFASADCRDKSYANKQWHSFMEFIELLTREGLEFPLRHAANSAALLDMPETHLDMVRAGIAVYGVSPAREVDISKVHLQPVMAVKARVAHVKRVAAGSGISYGVTYITPSSTVVATIPAGYADGYNRLLSSKGEVLIRGQKAPVIGRICMDQFMVDAGHLPDLTPGEEVVLMGRQGNAEITADEIAEKIGTISYEVLCAMNSRVPKHFIKEHAK</sequence>
<name>A0A5S4ZQG8_9FIRM</name>
<evidence type="ECO:0000256" key="1">
    <source>
        <dbReference type="ARBA" id="ARBA00000316"/>
    </source>
</evidence>
<comment type="pathway">
    <text evidence="5">Amino-acid biosynthesis; D-alanine biosynthesis; D-alanine from L-alanine: step 1/1.</text>
</comment>
<dbReference type="GO" id="GO:0030632">
    <property type="term" value="P:D-alanine biosynthetic process"/>
    <property type="evidence" value="ECO:0007669"/>
    <property type="project" value="UniProtKB-UniRule"/>
</dbReference>
<dbReference type="CDD" id="cd00430">
    <property type="entry name" value="PLPDE_III_AR"/>
    <property type="match status" value="1"/>
</dbReference>
<feature type="binding site" evidence="5 7">
    <location>
        <position position="136"/>
    </location>
    <ligand>
        <name>substrate</name>
    </ligand>
</feature>
<dbReference type="InterPro" id="IPR020622">
    <property type="entry name" value="Ala_racemase_pyridoxalP-BS"/>
</dbReference>
<reference evidence="9 10" key="1">
    <citation type="submission" date="2019-07" db="EMBL/GenBank/DDBJ databases">
        <title>Genomic Encyclopedia of Type Strains, Phase I: the one thousand microbial genomes (KMG-I) project.</title>
        <authorList>
            <person name="Kyrpides N."/>
        </authorList>
    </citation>
    <scope>NUCLEOTIDE SEQUENCE [LARGE SCALE GENOMIC DNA]</scope>
    <source>
        <strain evidence="9 10">DSM 6562</strain>
    </source>
</reference>
<gene>
    <name evidence="9" type="ORF">LX24_01965</name>
</gene>
<dbReference type="EC" id="5.1.1.1" evidence="5"/>
<dbReference type="AlphaFoldDB" id="A0A5S4ZQG8"/>
<comment type="catalytic activity">
    <reaction evidence="1 5">
        <text>L-alanine = D-alanine</text>
        <dbReference type="Rhea" id="RHEA:20249"/>
        <dbReference type="ChEBI" id="CHEBI:57416"/>
        <dbReference type="ChEBI" id="CHEBI:57972"/>
        <dbReference type="EC" id="5.1.1.1"/>
    </reaction>
</comment>
<feature type="domain" description="Alanine racemase C-terminal" evidence="8">
    <location>
        <begin position="246"/>
        <end position="374"/>
    </location>
</feature>
<evidence type="ECO:0000256" key="5">
    <source>
        <dbReference type="HAMAP-Rule" id="MF_01201"/>
    </source>
</evidence>
<feature type="modified residue" description="N6-(pyridoxal phosphate)lysine" evidence="5 6">
    <location>
        <position position="38"/>
    </location>
</feature>
<dbReference type="GO" id="GO:0005829">
    <property type="term" value="C:cytosol"/>
    <property type="evidence" value="ECO:0007669"/>
    <property type="project" value="TreeGrafter"/>
</dbReference>
<evidence type="ECO:0000256" key="3">
    <source>
        <dbReference type="ARBA" id="ARBA00022898"/>
    </source>
</evidence>
<evidence type="ECO:0000256" key="7">
    <source>
        <dbReference type="PIRSR" id="PIRSR600821-52"/>
    </source>
</evidence>
<dbReference type="FunFam" id="2.40.37.10:FF:000006">
    <property type="entry name" value="Alanine racemase"/>
    <property type="match status" value="1"/>
</dbReference>
<dbReference type="InterPro" id="IPR009006">
    <property type="entry name" value="Ala_racemase/Decarboxylase_C"/>
</dbReference>
<evidence type="ECO:0000259" key="8">
    <source>
        <dbReference type="SMART" id="SM01005"/>
    </source>
</evidence>
<dbReference type="EMBL" id="VNHM01000010">
    <property type="protein sequence ID" value="TYO94949.1"/>
    <property type="molecule type" value="Genomic_DNA"/>
</dbReference>
<dbReference type="InterPro" id="IPR000821">
    <property type="entry name" value="Ala_racemase"/>
</dbReference>
<evidence type="ECO:0000256" key="4">
    <source>
        <dbReference type="ARBA" id="ARBA00023235"/>
    </source>
</evidence>